<dbReference type="EMBL" id="JXAK01000083">
    <property type="protein sequence ID" value="KIL38000.1"/>
    <property type="molecule type" value="Genomic_DNA"/>
</dbReference>
<dbReference type="Proteomes" id="UP000031967">
    <property type="component" value="Unassembled WGS sequence"/>
</dbReference>
<evidence type="ECO:0000313" key="2">
    <source>
        <dbReference type="Proteomes" id="UP000031967"/>
    </source>
</evidence>
<sequence>MSRAVTADHVMFNECIPMFRPDNLETKTQREEQVGYLFLDFSLQQPLEFTYFSIQPTIEVRLPGAYAAFVAPVILPKWFEMHHNVHLFSIALSAVISFVTGRPIKAPRDGYASRRQQLDEYTLSELAVQHPILTAGPGAHDIRLSQVTFEKISSQLKESIQLLFDLPYDLYIKTMQSIRLVHLAHLIKREDFGLGYYLLISAMEPIATSAIKRKAVAPQHTLHDQWKEIAKTNSEFEPLFKAYQQEVGKNKHIGKRFVEFVMKYCPPDQWGELEHPQENSMSYSSEIIGDAHDWSWVTKKRWYEIYPEDLTEEEIRKLLTDCYDHRSRFTHEGKNPPHRTPDSHNRFFDKETVVDYDEKTEEFQVIYEVVLPNFRLISFIAKRSILNFLREKVGD</sequence>
<dbReference type="RefSeq" id="WP_041052100.1">
    <property type="nucleotide sequence ID" value="NZ_JXAK01000083.1"/>
</dbReference>
<protein>
    <recommendedName>
        <fullName evidence="3">Apea-like HEPN domain-containing protein</fullName>
    </recommendedName>
</protein>
<keyword evidence="2" id="KW-1185">Reference proteome</keyword>
<organism evidence="1 2">
    <name type="scientific">Gordoniibacillus kamchatkensis</name>
    <dbReference type="NCBI Taxonomy" id="1590651"/>
    <lineage>
        <taxon>Bacteria</taxon>
        <taxon>Bacillati</taxon>
        <taxon>Bacillota</taxon>
        <taxon>Bacilli</taxon>
        <taxon>Bacillales</taxon>
        <taxon>Paenibacillaceae</taxon>
        <taxon>Gordoniibacillus</taxon>
    </lineage>
</organism>
<proteinExistence type="predicted"/>
<evidence type="ECO:0008006" key="3">
    <source>
        <dbReference type="Google" id="ProtNLM"/>
    </source>
</evidence>
<accession>A0ABR5AAK7</accession>
<reference evidence="1 2" key="1">
    <citation type="submission" date="2014-12" db="EMBL/GenBank/DDBJ databases">
        <title>Draft genome sequence of Paenibacillus kamchatkensis strain B-2647.</title>
        <authorList>
            <person name="Karlyshev A.V."/>
            <person name="Kudryashova E.B."/>
        </authorList>
    </citation>
    <scope>NUCLEOTIDE SEQUENCE [LARGE SCALE GENOMIC DNA]</scope>
    <source>
        <strain evidence="1 2">VKM B-2647</strain>
    </source>
</reference>
<comment type="caution">
    <text evidence="1">The sequence shown here is derived from an EMBL/GenBank/DDBJ whole genome shotgun (WGS) entry which is preliminary data.</text>
</comment>
<name>A0ABR5AAK7_9BACL</name>
<gene>
    <name evidence="1" type="ORF">SD70_29310</name>
</gene>
<evidence type="ECO:0000313" key="1">
    <source>
        <dbReference type="EMBL" id="KIL38000.1"/>
    </source>
</evidence>